<sequence>MYTGMALDEKPINVLEGTAELREVRLRLKQLQTYLAIAKYELEQSKEQAAALESEGWVSKRKRQREERKYRQWKRRDEQRQLKGDLEGIILPRSPPPTPYKRMAVDRKLKSYKKAIKRTSVQLLVAAAAGHQYREVNLATRQGRFIEGIDRGIPRRYRAFEARGSSNLSSNEAAVRTIRNWLNEERARRRHRQRDRSHDGRVSIDSSSDDDSDGDPGAMAKMAEAAVQSLVEGADAFRGGPSSGQPNQPAAPDPFTYNPRRWTYVDGNSFGGPGWDTRESIAAREQPQDLITPTGWLTWKEQEEQYPTLDTVLKSSEIRSEDMWYLHGRTMEELEIKDPMKRPRVEPNIITKLSIERGYAAELPEMNPLYTSYSQIPATLPPKLSDEQMNRGPRPVPPRLPLAGPIGPEMDIRPKPAQKPRSRKDWQKGLDRFDPEAAKMQLPASKYTYGPDHPETSTFRFADGKGVADIFKPGPLDEPNQIRGSQQLADYGLELAERERPFKVPYSYQTVDRRPAPGFTPLQYDAPPPMSEAERQARTERIQKEVNETIEAQVRSALQHREREESGGGAIPVAGRPGVFVSATPAFEAQEAKDRASLEGIKRREGPNLFHHYEKIADYSSSVHKAFRNPTGVPRPPKPPPQPFKKAVRFDIPSDK</sequence>
<name>A0ACB9Z7N3_9PEZI</name>
<reference evidence="1 2" key="1">
    <citation type="journal article" date="2022" name="New Phytol.">
        <title>Ecological generalism drives hyperdiversity of secondary metabolite gene clusters in xylarialean endophytes.</title>
        <authorList>
            <person name="Franco M.E.E."/>
            <person name="Wisecaver J.H."/>
            <person name="Arnold A.E."/>
            <person name="Ju Y.M."/>
            <person name="Slot J.C."/>
            <person name="Ahrendt S."/>
            <person name="Moore L.P."/>
            <person name="Eastman K.E."/>
            <person name="Scott K."/>
            <person name="Konkel Z."/>
            <person name="Mondo S.J."/>
            <person name="Kuo A."/>
            <person name="Hayes R.D."/>
            <person name="Haridas S."/>
            <person name="Andreopoulos B."/>
            <person name="Riley R."/>
            <person name="LaButti K."/>
            <person name="Pangilinan J."/>
            <person name="Lipzen A."/>
            <person name="Amirebrahimi M."/>
            <person name="Yan J."/>
            <person name="Adam C."/>
            <person name="Keymanesh K."/>
            <person name="Ng V."/>
            <person name="Louie K."/>
            <person name="Northen T."/>
            <person name="Drula E."/>
            <person name="Henrissat B."/>
            <person name="Hsieh H.M."/>
            <person name="Youens-Clark K."/>
            <person name="Lutzoni F."/>
            <person name="Miadlikowska J."/>
            <person name="Eastwood D.C."/>
            <person name="Hamelin R.C."/>
            <person name="Grigoriev I.V."/>
            <person name="U'Ren J.M."/>
        </authorList>
    </citation>
    <scope>NUCLEOTIDE SEQUENCE [LARGE SCALE GENOMIC DNA]</scope>
    <source>
        <strain evidence="1 2">CBS 119005</strain>
    </source>
</reference>
<accession>A0ACB9Z7N3</accession>
<dbReference type="Proteomes" id="UP001497700">
    <property type="component" value="Unassembled WGS sequence"/>
</dbReference>
<gene>
    <name evidence="1" type="ORF">F4820DRAFT_412739</name>
</gene>
<proteinExistence type="predicted"/>
<evidence type="ECO:0000313" key="2">
    <source>
        <dbReference type="Proteomes" id="UP001497700"/>
    </source>
</evidence>
<comment type="caution">
    <text evidence="1">The sequence shown here is derived from an EMBL/GenBank/DDBJ whole genome shotgun (WGS) entry which is preliminary data.</text>
</comment>
<evidence type="ECO:0000313" key="1">
    <source>
        <dbReference type="EMBL" id="KAI4867774.1"/>
    </source>
</evidence>
<dbReference type="EMBL" id="MU393444">
    <property type="protein sequence ID" value="KAI4867774.1"/>
    <property type="molecule type" value="Genomic_DNA"/>
</dbReference>
<protein>
    <submittedName>
        <fullName evidence="1">Uncharacterized protein</fullName>
    </submittedName>
</protein>
<keyword evidence="2" id="KW-1185">Reference proteome</keyword>
<organism evidence="1 2">
    <name type="scientific">Hypoxylon rubiginosum</name>
    <dbReference type="NCBI Taxonomy" id="110542"/>
    <lineage>
        <taxon>Eukaryota</taxon>
        <taxon>Fungi</taxon>
        <taxon>Dikarya</taxon>
        <taxon>Ascomycota</taxon>
        <taxon>Pezizomycotina</taxon>
        <taxon>Sordariomycetes</taxon>
        <taxon>Xylariomycetidae</taxon>
        <taxon>Xylariales</taxon>
        <taxon>Hypoxylaceae</taxon>
        <taxon>Hypoxylon</taxon>
    </lineage>
</organism>